<feature type="compositionally biased region" description="Basic and acidic residues" evidence="1">
    <location>
        <begin position="7"/>
        <end position="16"/>
    </location>
</feature>
<dbReference type="Proteomes" id="UP000823775">
    <property type="component" value="Unassembled WGS sequence"/>
</dbReference>
<name>A0ABS8UMH0_DATST</name>
<evidence type="ECO:0000313" key="3">
    <source>
        <dbReference type="Proteomes" id="UP000823775"/>
    </source>
</evidence>
<evidence type="ECO:0000313" key="2">
    <source>
        <dbReference type="EMBL" id="MCD9560094.1"/>
    </source>
</evidence>
<accession>A0ABS8UMH0</accession>
<comment type="caution">
    <text evidence="2">The sequence shown here is derived from an EMBL/GenBank/DDBJ whole genome shotgun (WGS) entry which is preliminary data.</text>
</comment>
<evidence type="ECO:0000256" key="1">
    <source>
        <dbReference type="SAM" id="MobiDB-lite"/>
    </source>
</evidence>
<reference evidence="2 3" key="1">
    <citation type="journal article" date="2021" name="BMC Genomics">
        <title>Datura genome reveals duplications of psychoactive alkaloid biosynthetic genes and high mutation rate following tissue culture.</title>
        <authorList>
            <person name="Rajewski A."/>
            <person name="Carter-House D."/>
            <person name="Stajich J."/>
            <person name="Litt A."/>
        </authorList>
    </citation>
    <scope>NUCLEOTIDE SEQUENCE [LARGE SCALE GENOMIC DNA]</scope>
    <source>
        <strain evidence="2">AR-01</strain>
    </source>
</reference>
<keyword evidence="3" id="KW-1185">Reference proteome</keyword>
<protein>
    <submittedName>
        <fullName evidence="2">Uncharacterized protein</fullName>
    </submittedName>
</protein>
<proteinExistence type="predicted"/>
<gene>
    <name evidence="2" type="ORF">HAX54_018537</name>
</gene>
<organism evidence="2 3">
    <name type="scientific">Datura stramonium</name>
    <name type="common">Jimsonweed</name>
    <name type="synonym">Common thornapple</name>
    <dbReference type="NCBI Taxonomy" id="4076"/>
    <lineage>
        <taxon>Eukaryota</taxon>
        <taxon>Viridiplantae</taxon>
        <taxon>Streptophyta</taxon>
        <taxon>Embryophyta</taxon>
        <taxon>Tracheophyta</taxon>
        <taxon>Spermatophyta</taxon>
        <taxon>Magnoliopsida</taxon>
        <taxon>eudicotyledons</taxon>
        <taxon>Gunneridae</taxon>
        <taxon>Pentapetalae</taxon>
        <taxon>asterids</taxon>
        <taxon>lamiids</taxon>
        <taxon>Solanales</taxon>
        <taxon>Solanaceae</taxon>
        <taxon>Solanoideae</taxon>
        <taxon>Datureae</taxon>
        <taxon>Datura</taxon>
    </lineage>
</organism>
<feature type="region of interest" description="Disordered" evidence="1">
    <location>
        <begin position="1"/>
        <end position="20"/>
    </location>
</feature>
<dbReference type="EMBL" id="JACEIK010002266">
    <property type="protein sequence ID" value="MCD9560094.1"/>
    <property type="molecule type" value="Genomic_DNA"/>
</dbReference>
<sequence>MPTRGRTQKDQSKENKTQATELQAMQAIGKSGGAKKVAELLELGEEDVWPILNKHSRVGSLGSAGKAVLGNPTKICIPKVSSGSNTTITSAPKQIAGCIQKGTKTRDAESGNKVEEKDKQEELQLVDAKQWNAMLKGNALAGVVGDDVGVNKDKQWTYVGKSVKRKSAQVPISDAVETTNEFGPLGESASQIIESGMGNMEQQGIELQIIFCNAVDHMEC</sequence>